<reference evidence="2 3" key="1">
    <citation type="submission" date="2019-02" db="EMBL/GenBank/DDBJ databases">
        <title>Deep-cultivation of Planctomycetes and their phenomic and genomic characterization uncovers novel biology.</title>
        <authorList>
            <person name="Wiegand S."/>
            <person name="Jogler M."/>
            <person name="Boedeker C."/>
            <person name="Pinto D."/>
            <person name="Vollmers J."/>
            <person name="Rivas-Marin E."/>
            <person name="Kohn T."/>
            <person name="Peeters S.H."/>
            <person name="Heuer A."/>
            <person name="Rast P."/>
            <person name="Oberbeckmann S."/>
            <person name="Bunk B."/>
            <person name="Jeske O."/>
            <person name="Meyerdierks A."/>
            <person name="Storesund J.E."/>
            <person name="Kallscheuer N."/>
            <person name="Luecker S."/>
            <person name="Lage O.M."/>
            <person name="Pohl T."/>
            <person name="Merkel B.J."/>
            <person name="Hornburger P."/>
            <person name="Mueller R.-W."/>
            <person name="Bruemmer F."/>
            <person name="Labrenz M."/>
            <person name="Spormann A.M."/>
            <person name="Op Den Camp H."/>
            <person name="Overmann J."/>
            <person name="Amann R."/>
            <person name="Jetten M.S.M."/>
            <person name="Mascher T."/>
            <person name="Medema M.H."/>
            <person name="Devos D.P."/>
            <person name="Kaster A.-K."/>
            <person name="Ovreas L."/>
            <person name="Rohde M."/>
            <person name="Galperin M.Y."/>
            <person name="Jogler C."/>
        </authorList>
    </citation>
    <scope>NUCLEOTIDE SEQUENCE [LARGE SCALE GENOMIC DNA]</scope>
    <source>
        <strain evidence="2 3">Poly41</strain>
    </source>
</reference>
<evidence type="ECO:0000313" key="2">
    <source>
        <dbReference type="EMBL" id="TWU38330.1"/>
    </source>
</evidence>
<evidence type="ECO:0000313" key="3">
    <source>
        <dbReference type="Proteomes" id="UP000319143"/>
    </source>
</evidence>
<gene>
    <name evidence="2" type="primary">ycf3</name>
    <name evidence="2" type="ORF">Poly41_28060</name>
</gene>
<evidence type="ECO:0000256" key="1">
    <source>
        <dbReference type="SAM" id="MobiDB-lite"/>
    </source>
</evidence>
<protein>
    <submittedName>
        <fullName evidence="2">Photosystem I assembly protein Ycf3</fullName>
    </submittedName>
</protein>
<keyword evidence="3" id="KW-1185">Reference proteome</keyword>
<dbReference type="OrthoDB" id="283571at2"/>
<dbReference type="RefSeq" id="WP_146526658.1">
    <property type="nucleotide sequence ID" value="NZ_SJPV01000004.1"/>
</dbReference>
<feature type="compositionally biased region" description="Basic and acidic residues" evidence="1">
    <location>
        <begin position="103"/>
        <end position="116"/>
    </location>
</feature>
<dbReference type="Gene3D" id="1.25.40.10">
    <property type="entry name" value="Tetratricopeptide repeat domain"/>
    <property type="match status" value="1"/>
</dbReference>
<name>A0A5C6DNA8_9BACT</name>
<accession>A0A5C6DNA8</accession>
<proteinExistence type="predicted"/>
<comment type="caution">
    <text evidence="2">The sequence shown here is derived from an EMBL/GenBank/DDBJ whole genome shotgun (WGS) entry which is preliminary data.</text>
</comment>
<feature type="compositionally biased region" description="Basic residues" evidence="1">
    <location>
        <begin position="93"/>
        <end position="102"/>
    </location>
</feature>
<dbReference type="AlphaFoldDB" id="A0A5C6DNA8"/>
<sequence length="116" mass="13069">MSLMRWIRSRLTHRGKALSLYRTGMAKANKRDYVGAIAAYSAAIRAADIPIDVKAMAIYNRSLAYTAIHEDEKAADDLAAMLIMPGLSESIKTKARQRRERIKRRDKEMDRSVDGG</sequence>
<dbReference type="Proteomes" id="UP000319143">
    <property type="component" value="Unassembled WGS sequence"/>
</dbReference>
<organism evidence="2 3">
    <name type="scientific">Novipirellula artificiosorum</name>
    <dbReference type="NCBI Taxonomy" id="2528016"/>
    <lineage>
        <taxon>Bacteria</taxon>
        <taxon>Pseudomonadati</taxon>
        <taxon>Planctomycetota</taxon>
        <taxon>Planctomycetia</taxon>
        <taxon>Pirellulales</taxon>
        <taxon>Pirellulaceae</taxon>
        <taxon>Novipirellula</taxon>
    </lineage>
</organism>
<dbReference type="SUPFAM" id="SSF48452">
    <property type="entry name" value="TPR-like"/>
    <property type="match status" value="1"/>
</dbReference>
<dbReference type="InterPro" id="IPR011990">
    <property type="entry name" value="TPR-like_helical_dom_sf"/>
</dbReference>
<dbReference type="EMBL" id="SJPV01000004">
    <property type="protein sequence ID" value="TWU38330.1"/>
    <property type="molecule type" value="Genomic_DNA"/>
</dbReference>
<feature type="region of interest" description="Disordered" evidence="1">
    <location>
        <begin position="93"/>
        <end position="116"/>
    </location>
</feature>